<dbReference type="InterPro" id="IPR042119">
    <property type="entry name" value="QueA_dom2"/>
</dbReference>
<accession>A0A2W7N877</accession>
<dbReference type="InterPro" id="IPR003699">
    <property type="entry name" value="QueA"/>
</dbReference>
<dbReference type="PANTHER" id="PTHR30307:SF0">
    <property type="entry name" value="S-ADENOSYLMETHIONINE:TRNA RIBOSYLTRANSFERASE-ISOMERASE"/>
    <property type="match status" value="1"/>
</dbReference>
<evidence type="ECO:0000256" key="3">
    <source>
        <dbReference type="ARBA" id="ARBA00022691"/>
    </source>
</evidence>
<dbReference type="EMBL" id="QKZK01000020">
    <property type="protein sequence ID" value="PZX14407.1"/>
    <property type="molecule type" value="Genomic_DNA"/>
</dbReference>
<gene>
    <name evidence="5" type="ORF">LX69_02420</name>
</gene>
<evidence type="ECO:0000256" key="2">
    <source>
        <dbReference type="ARBA" id="ARBA00022679"/>
    </source>
</evidence>
<keyword evidence="2 5" id="KW-0808">Transferase</keyword>
<keyword evidence="6" id="KW-1185">Reference proteome</keyword>
<evidence type="ECO:0000313" key="5">
    <source>
        <dbReference type="EMBL" id="PZX14407.1"/>
    </source>
</evidence>
<reference evidence="5 6" key="1">
    <citation type="submission" date="2018-06" db="EMBL/GenBank/DDBJ databases">
        <title>Genomic Encyclopedia of Archaeal and Bacterial Type Strains, Phase II (KMG-II): from individual species to whole genera.</title>
        <authorList>
            <person name="Goeker M."/>
        </authorList>
    </citation>
    <scope>NUCLEOTIDE SEQUENCE [LARGE SCALE GENOMIC DNA]</scope>
    <source>
        <strain evidence="5 6">DSM 6779</strain>
    </source>
</reference>
<dbReference type="OrthoDB" id="9805933at2"/>
<keyword evidence="3" id="KW-0949">S-adenosyl-L-methionine</keyword>
<dbReference type="InterPro" id="IPR042118">
    <property type="entry name" value="QueA_dom1"/>
</dbReference>
<dbReference type="AlphaFoldDB" id="A0A2W7N877"/>
<dbReference type="PANTHER" id="PTHR30307">
    <property type="entry name" value="S-ADENOSYLMETHIONINE:TRNA RIBOSYLTRANSFERASE-ISOMERASE"/>
    <property type="match status" value="1"/>
</dbReference>
<keyword evidence="1" id="KW-0963">Cytoplasm</keyword>
<sequence length="401" mass="44948">MIPSLSIDSFNYHLPDDKIAKYPLAERDNSKLLVYRNNTIHESCFKSITDHLPPHTQMVFNNTKVIRARMEFTKQTGARVEIFCLEPTAHTEMQTVFAATQKTQWNCIVGNLKKWKTGALHKELVINGQPITLTANKLQSLADSHVIEFSWNGDVTFSEVLDAAGNTPIPPYLNRQSESIDTQRYQTVYSEHQGSVAAPTAGLHFTPMIIQQMHDKGISTRFVTLHVGAGTFKPVKSPTIDGHEMHVELFTVDRGTLAGLTQHQGPRIAVGTTSVRTLESLYWIGVKLSQGDHSLVVNQWDAYQLKAHLSYSEAIQQIVDHLDARQANHLTAHTGIMIAPGYQFKSIDGMVTNFHQPQSTLLLLLSAFVGDAWRDIYNYALTHDFRFLSYGDSSLLLKPGH</sequence>
<evidence type="ECO:0000256" key="4">
    <source>
        <dbReference type="ARBA" id="ARBA00022785"/>
    </source>
</evidence>
<dbReference type="GO" id="GO:0008616">
    <property type="term" value="P:tRNA queuosine(34) biosynthetic process"/>
    <property type="evidence" value="ECO:0007669"/>
    <property type="project" value="UniProtKB-KW"/>
</dbReference>
<dbReference type="Gene3D" id="2.40.10.240">
    <property type="entry name" value="QueA-like"/>
    <property type="match status" value="1"/>
</dbReference>
<evidence type="ECO:0000313" key="6">
    <source>
        <dbReference type="Proteomes" id="UP000249239"/>
    </source>
</evidence>
<dbReference type="Proteomes" id="UP000249239">
    <property type="component" value="Unassembled WGS sequence"/>
</dbReference>
<dbReference type="RefSeq" id="WP_111446275.1">
    <property type="nucleotide sequence ID" value="NZ_QKZK01000020.1"/>
</dbReference>
<proteinExistence type="predicted"/>
<protein>
    <submittedName>
        <fullName evidence="5">S-adenosylmethionine:tRNA ribosyltransferase-isomerase</fullName>
    </submittedName>
</protein>
<comment type="caution">
    <text evidence="5">The sequence shown here is derived from an EMBL/GenBank/DDBJ whole genome shotgun (WGS) entry which is preliminary data.</text>
</comment>
<name>A0A2W7N877_9BACT</name>
<keyword evidence="5" id="KW-0413">Isomerase</keyword>
<dbReference type="Pfam" id="PF02547">
    <property type="entry name" value="Queuosine_synth"/>
    <property type="match status" value="1"/>
</dbReference>
<dbReference type="InterPro" id="IPR036100">
    <property type="entry name" value="QueA_sf"/>
</dbReference>
<evidence type="ECO:0000256" key="1">
    <source>
        <dbReference type="ARBA" id="ARBA00022490"/>
    </source>
</evidence>
<organism evidence="5 6">
    <name type="scientific">Breznakibacter xylanolyticus</name>
    <dbReference type="NCBI Taxonomy" id="990"/>
    <lineage>
        <taxon>Bacteria</taxon>
        <taxon>Pseudomonadati</taxon>
        <taxon>Bacteroidota</taxon>
        <taxon>Bacteroidia</taxon>
        <taxon>Marinilabiliales</taxon>
        <taxon>Marinilabiliaceae</taxon>
        <taxon>Breznakibacter</taxon>
    </lineage>
</organism>
<dbReference type="GO" id="GO:0051075">
    <property type="term" value="F:S-adenosylmethionine:tRNA ribosyltransferase-isomerase activity"/>
    <property type="evidence" value="ECO:0007669"/>
    <property type="project" value="TreeGrafter"/>
</dbReference>
<dbReference type="SUPFAM" id="SSF111337">
    <property type="entry name" value="QueA-like"/>
    <property type="match status" value="1"/>
</dbReference>
<dbReference type="Gene3D" id="3.40.1780.10">
    <property type="entry name" value="QueA-like"/>
    <property type="match status" value="1"/>
</dbReference>
<keyword evidence="4" id="KW-0671">Queuosine biosynthesis</keyword>